<evidence type="ECO:0000256" key="1">
    <source>
        <dbReference type="ARBA" id="ARBA00007569"/>
    </source>
</evidence>
<organism evidence="4">
    <name type="scientific">Diphylleia rotans</name>
    <dbReference type="NCBI Taxonomy" id="190327"/>
    <lineage>
        <taxon>Eukaryota</taxon>
        <taxon>CRuMs</taxon>
        <taxon>Collodictyonidae</taxon>
        <taxon>Diphylleia</taxon>
    </lineage>
</organism>
<dbReference type="NCBIfam" id="TIGR01961">
    <property type="entry name" value="NuoC_fam"/>
    <property type="match status" value="1"/>
</dbReference>
<comment type="similarity">
    <text evidence="1">Belongs to the complex I 30 kDa subunit family.</text>
</comment>
<dbReference type="InterPro" id="IPR037232">
    <property type="entry name" value="NADH_quin_OxRdtase_su_C/D-like"/>
</dbReference>
<evidence type="ECO:0000256" key="2">
    <source>
        <dbReference type="ARBA" id="ARBA00022448"/>
    </source>
</evidence>
<dbReference type="PANTHER" id="PTHR10884:SF14">
    <property type="entry name" value="NADH DEHYDROGENASE [UBIQUINONE] IRON-SULFUR PROTEIN 3, MITOCHONDRIAL"/>
    <property type="match status" value="1"/>
</dbReference>
<dbReference type="HAMAP" id="MF_01357">
    <property type="entry name" value="NDH1_NuoC"/>
    <property type="match status" value="1"/>
</dbReference>
<dbReference type="Gene3D" id="3.30.460.80">
    <property type="entry name" value="NADH:ubiquinone oxidoreductase, 30kDa subunit"/>
    <property type="match status" value="1"/>
</dbReference>
<protein>
    <submittedName>
        <fullName evidence="4">NADH dehydrogenase subunit 9</fullName>
    </submittedName>
</protein>
<dbReference type="PANTHER" id="PTHR10884">
    <property type="entry name" value="NADH DEHYDROGENASE UBIQUINONE IRON-SULFUR PROTEIN 3"/>
    <property type="match status" value="1"/>
</dbReference>
<dbReference type="SUPFAM" id="SSF143243">
    <property type="entry name" value="Nqo5-like"/>
    <property type="match status" value="1"/>
</dbReference>
<keyword evidence="4" id="KW-0496">Mitochondrion</keyword>
<geneLocation type="mitochondrion" evidence="4"/>
<dbReference type="GO" id="GO:0016651">
    <property type="term" value="F:oxidoreductase activity, acting on NAD(P)H"/>
    <property type="evidence" value="ECO:0007669"/>
    <property type="project" value="InterPro"/>
</dbReference>
<evidence type="ECO:0000259" key="3">
    <source>
        <dbReference type="Pfam" id="PF00329"/>
    </source>
</evidence>
<dbReference type="RefSeq" id="YP_009245611.1">
    <property type="nucleotide sequence ID" value="NC_029886.1"/>
</dbReference>
<dbReference type="Pfam" id="PF00329">
    <property type="entry name" value="Complex1_30kDa"/>
    <property type="match status" value="1"/>
</dbReference>
<sequence length="192" mass="22661">MGGGWGRKPAPPKRLKKRNTHMYINIKNHEGEGALEYLIFYLQKHTLCQFKSLIDITAVDYPDRKERFEVVYQLLSIRFNKRITVKIKVDELTFVPSVTKIFNAAGWYEREVYDLFGIIFKDNKDLRRILTDYGFQGHPLRKDFPVTGFTEIRYDDEVKRIVAEPLELTQEYRTFDFISPWDSLSGQKPSDN</sequence>
<keyword evidence="2" id="KW-0813">Transport</keyword>
<proteinExistence type="inferred from homology"/>
<dbReference type="GO" id="GO:0008137">
    <property type="term" value="F:NADH dehydrogenase (ubiquinone) activity"/>
    <property type="evidence" value="ECO:0007669"/>
    <property type="project" value="InterPro"/>
</dbReference>
<dbReference type="GeneID" id="27217961"/>
<evidence type="ECO:0000313" key="4">
    <source>
        <dbReference type="EMBL" id="BAU71463.1"/>
    </source>
</evidence>
<dbReference type="EMBL" id="AP015014">
    <property type="protein sequence ID" value="BAU71463.1"/>
    <property type="molecule type" value="Genomic_DNA"/>
</dbReference>
<dbReference type="InterPro" id="IPR001268">
    <property type="entry name" value="NADH_UbQ_OxRdtase_30kDa_su"/>
</dbReference>
<dbReference type="AlphaFoldDB" id="A0A146I7D1"/>
<dbReference type="InterPro" id="IPR010218">
    <property type="entry name" value="NADH_DH_suC"/>
</dbReference>
<name>A0A146I7D1_9EUKA</name>
<reference evidence="4" key="1">
    <citation type="submission" date="2015-10" db="EMBL/GenBank/DDBJ databases">
        <title>The mitochondrial genome of Diphylleia rotans.</title>
        <authorList>
            <person name="Kamikawa R."/>
            <person name="Roger A.J."/>
        </authorList>
    </citation>
    <scope>NUCLEOTIDE SEQUENCE</scope>
    <source>
        <strain evidence="4">NIES-3764</strain>
    </source>
</reference>
<accession>A0A146I7D1</accession>
<dbReference type="NCBIfam" id="NF004733">
    <property type="entry name" value="PRK06074.1-5"/>
    <property type="match status" value="1"/>
</dbReference>
<feature type="domain" description="NADH:ubiquinone oxidoreductase 30kDa subunit" evidence="3">
    <location>
        <begin position="38"/>
        <end position="149"/>
    </location>
</feature>
<gene>
    <name evidence="4" type="primary">nad9</name>
</gene>